<evidence type="ECO:0000313" key="6">
    <source>
        <dbReference type="Proteomes" id="UP000095287"/>
    </source>
</evidence>
<evidence type="ECO:0000256" key="4">
    <source>
        <dbReference type="SAM" id="Phobius"/>
    </source>
</evidence>
<evidence type="ECO:0000259" key="5">
    <source>
        <dbReference type="SMART" id="SM00563"/>
    </source>
</evidence>
<sequence>MGCFAFLRRLLRPLLGWAFGLTVLLTAIFGNYIITLFLPLVLLDKHVHWRRLMDRAISFWMMIPMTFLEFIFGVRYRVTGDFVDFEKPALIIMNHRTRLDWMYLWSALFKMNPWLLTSSKISLKEQLKSLPGAGFGMAASQFIFLQRNVEEDKQRLTEAVEYYTGVGGTYQILLFPEGTDKSPWTTKKSDAFAKKNGFRALKHVIYPRTAGFLHLLEKMRKEEYISYVYDVTVAYPTNVVQSEVDLVLRGRTPDDVHFDFRRIDIADVPKSEAELNKWLNEIWVAKDERLDRYYSQPKGKRKFVPSGEGHVWERMDPKQTFAKIFAFCFWVFVVTVWSYHMFFLRFVQIGFTYFFLTSAFLNWRYGGIDRMVYGRFASWRERLSSRIV</sequence>
<dbReference type="PANTHER" id="PTHR10983">
    <property type="entry name" value="1-ACYLGLYCEROL-3-PHOSPHATE ACYLTRANSFERASE-RELATED"/>
    <property type="match status" value="1"/>
</dbReference>
<protein>
    <submittedName>
        <fullName evidence="7">PlsC domain-containing protein</fullName>
    </submittedName>
</protein>
<dbReference type="CDD" id="cd07990">
    <property type="entry name" value="LPLAT_LCLAT1-like"/>
    <property type="match status" value="1"/>
</dbReference>
<dbReference type="SMART" id="SM00563">
    <property type="entry name" value="PlsC"/>
    <property type="match status" value="1"/>
</dbReference>
<comment type="similarity">
    <text evidence="1">Belongs to the 1-acyl-sn-glycerol-3-phosphate acyltransferase family.</text>
</comment>
<feature type="domain" description="Phospholipid/glycerol acyltransferase" evidence="5">
    <location>
        <begin position="89"/>
        <end position="213"/>
    </location>
</feature>
<proteinExistence type="inferred from homology"/>
<dbReference type="AlphaFoldDB" id="A0A1I8AGD9"/>
<reference evidence="7" key="1">
    <citation type="submission" date="2016-11" db="UniProtKB">
        <authorList>
            <consortium name="WormBaseParasite"/>
        </authorList>
    </citation>
    <scope>IDENTIFICATION</scope>
</reference>
<keyword evidence="4" id="KW-0472">Membrane</keyword>
<feature type="transmembrane region" description="Helical" evidence="4">
    <location>
        <begin position="321"/>
        <end position="340"/>
    </location>
</feature>
<keyword evidence="6" id="KW-1185">Reference proteome</keyword>
<feature type="transmembrane region" description="Helical" evidence="4">
    <location>
        <begin position="14"/>
        <end position="37"/>
    </location>
</feature>
<keyword evidence="4" id="KW-0812">Transmembrane</keyword>
<name>A0A1I8AGD9_9BILA</name>
<evidence type="ECO:0000256" key="2">
    <source>
        <dbReference type="ARBA" id="ARBA00022679"/>
    </source>
</evidence>
<dbReference type="SUPFAM" id="SSF69593">
    <property type="entry name" value="Glycerol-3-phosphate (1)-acyltransferase"/>
    <property type="match status" value="1"/>
</dbReference>
<evidence type="ECO:0000256" key="3">
    <source>
        <dbReference type="ARBA" id="ARBA00023315"/>
    </source>
</evidence>
<dbReference type="Proteomes" id="UP000095287">
    <property type="component" value="Unplaced"/>
</dbReference>
<dbReference type="GO" id="GO:0036149">
    <property type="term" value="P:phosphatidylinositol acyl-chain remodeling"/>
    <property type="evidence" value="ECO:0007669"/>
    <property type="project" value="TreeGrafter"/>
</dbReference>
<dbReference type="GO" id="GO:0005783">
    <property type="term" value="C:endoplasmic reticulum"/>
    <property type="evidence" value="ECO:0007669"/>
    <property type="project" value="TreeGrafter"/>
</dbReference>
<dbReference type="InterPro" id="IPR032098">
    <property type="entry name" value="Acyltransf_C"/>
</dbReference>
<dbReference type="Pfam" id="PF01553">
    <property type="entry name" value="Acyltransferase"/>
    <property type="match status" value="1"/>
</dbReference>
<evidence type="ECO:0000256" key="1">
    <source>
        <dbReference type="ARBA" id="ARBA00008655"/>
    </source>
</evidence>
<dbReference type="WBParaSite" id="L893_g534.t1">
    <property type="protein sequence ID" value="L893_g534.t1"/>
    <property type="gene ID" value="L893_g534"/>
</dbReference>
<dbReference type="GO" id="GO:0016746">
    <property type="term" value="F:acyltransferase activity"/>
    <property type="evidence" value="ECO:0007669"/>
    <property type="project" value="UniProtKB-KW"/>
</dbReference>
<keyword evidence="3" id="KW-0012">Acyltransferase</keyword>
<accession>A0A1I8AGD9</accession>
<dbReference type="PANTHER" id="PTHR10983:SF20">
    <property type="entry name" value="LYSOPHOSPHATIDYLINOSITOL ACYLTRANSFERASE 10"/>
    <property type="match status" value="1"/>
</dbReference>
<evidence type="ECO:0000313" key="7">
    <source>
        <dbReference type="WBParaSite" id="L893_g534.t1"/>
    </source>
</evidence>
<keyword evidence="4" id="KW-1133">Transmembrane helix</keyword>
<feature type="transmembrane region" description="Helical" evidence="4">
    <location>
        <begin position="346"/>
        <end position="365"/>
    </location>
</feature>
<dbReference type="InterPro" id="IPR002123">
    <property type="entry name" value="Plipid/glycerol_acylTrfase"/>
</dbReference>
<feature type="transmembrane region" description="Helical" evidence="4">
    <location>
        <begin position="57"/>
        <end position="78"/>
    </location>
</feature>
<keyword evidence="2" id="KW-0808">Transferase</keyword>
<organism evidence="6 7">
    <name type="scientific">Steinernema glaseri</name>
    <dbReference type="NCBI Taxonomy" id="37863"/>
    <lineage>
        <taxon>Eukaryota</taxon>
        <taxon>Metazoa</taxon>
        <taxon>Ecdysozoa</taxon>
        <taxon>Nematoda</taxon>
        <taxon>Chromadorea</taxon>
        <taxon>Rhabditida</taxon>
        <taxon>Tylenchina</taxon>
        <taxon>Panagrolaimomorpha</taxon>
        <taxon>Strongyloidoidea</taxon>
        <taxon>Steinernematidae</taxon>
        <taxon>Steinernema</taxon>
    </lineage>
</organism>
<dbReference type="Pfam" id="PF16076">
    <property type="entry name" value="Acyltransf_C"/>
    <property type="match status" value="1"/>
</dbReference>